<reference evidence="4" key="1">
    <citation type="submission" date="2020-01" db="EMBL/GenBank/DDBJ databases">
        <authorList>
            <consortium name="DOE Joint Genome Institute"/>
            <person name="Haridas S."/>
            <person name="Albert R."/>
            <person name="Binder M."/>
            <person name="Bloem J."/>
            <person name="Labutti K."/>
            <person name="Salamov A."/>
            <person name="Andreopoulos B."/>
            <person name="Baker S.E."/>
            <person name="Barry K."/>
            <person name="Bills G."/>
            <person name="Bluhm B.H."/>
            <person name="Cannon C."/>
            <person name="Castanera R."/>
            <person name="Culley D.E."/>
            <person name="Daum C."/>
            <person name="Ezra D."/>
            <person name="Gonzalez J.B."/>
            <person name="Henrissat B."/>
            <person name="Kuo A."/>
            <person name="Liang C."/>
            <person name="Lipzen A."/>
            <person name="Lutzoni F."/>
            <person name="Magnuson J."/>
            <person name="Mondo S."/>
            <person name="Nolan M."/>
            <person name="Ohm R."/>
            <person name="Pangilinan J."/>
            <person name="Park H.-J."/>
            <person name="Ramirez L."/>
            <person name="Alfaro M."/>
            <person name="Sun H."/>
            <person name="Tritt A."/>
            <person name="Yoshinaga Y."/>
            <person name="Zwiers L.-H."/>
            <person name="Turgeon B.G."/>
            <person name="Goodwin S.B."/>
            <person name="Spatafora J.W."/>
            <person name="Crous P.W."/>
            <person name="Grigoriev I.V."/>
        </authorList>
    </citation>
    <scope>NUCLEOTIDE SEQUENCE</scope>
    <source>
        <strain evidence="4">CBS 394.84</strain>
    </source>
</reference>
<comment type="caution">
    <text evidence="4">The sequence shown here is derived from an EMBL/GenBank/DDBJ whole genome shotgun (WGS) entry which is preliminary data.</text>
</comment>
<feature type="domain" description="Chitin-binding type-1" evidence="3">
    <location>
        <begin position="15"/>
        <end position="59"/>
    </location>
</feature>
<name>A0A9P4LC21_9PLEO</name>
<dbReference type="InterPro" id="IPR001002">
    <property type="entry name" value="Chitin-bd_1"/>
</dbReference>
<evidence type="ECO:0000259" key="3">
    <source>
        <dbReference type="PROSITE" id="PS50941"/>
    </source>
</evidence>
<sequence length="59" mass="5883">SSSAQASSTLKISPDARCGGTTKQTCIGSGFGDCCSSYGWCGVTAAYCKTGCQPGFGKC</sequence>
<dbReference type="OrthoDB" id="1193027at2759"/>
<dbReference type="RefSeq" id="XP_040792168.1">
    <property type="nucleotide sequence ID" value="XM_040927354.1"/>
</dbReference>
<feature type="non-terminal residue" evidence="4">
    <location>
        <position position="59"/>
    </location>
</feature>
<organism evidence="4 5">
    <name type="scientific">Cucurbitaria berberidis CBS 394.84</name>
    <dbReference type="NCBI Taxonomy" id="1168544"/>
    <lineage>
        <taxon>Eukaryota</taxon>
        <taxon>Fungi</taxon>
        <taxon>Dikarya</taxon>
        <taxon>Ascomycota</taxon>
        <taxon>Pezizomycotina</taxon>
        <taxon>Dothideomycetes</taxon>
        <taxon>Pleosporomycetidae</taxon>
        <taxon>Pleosporales</taxon>
        <taxon>Pleosporineae</taxon>
        <taxon>Cucurbitariaceae</taxon>
        <taxon>Cucurbitaria</taxon>
    </lineage>
</organism>
<evidence type="ECO:0000313" key="4">
    <source>
        <dbReference type="EMBL" id="KAF1849605.1"/>
    </source>
</evidence>
<evidence type="ECO:0000256" key="2">
    <source>
        <dbReference type="PROSITE-ProRule" id="PRU00261"/>
    </source>
</evidence>
<gene>
    <name evidence="4" type="ORF">K460DRAFT_247258</name>
</gene>
<protein>
    <submittedName>
        <fullName evidence="4">Carbohydrate-binding module family 18 protein</fullName>
    </submittedName>
</protein>
<accession>A0A9P4LC21</accession>
<dbReference type="Proteomes" id="UP000800039">
    <property type="component" value="Unassembled WGS sequence"/>
</dbReference>
<dbReference type="Gene3D" id="3.30.60.10">
    <property type="entry name" value="Endochitinase-like"/>
    <property type="match status" value="1"/>
</dbReference>
<comment type="caution">
    <text evidence="2">Lacks conserved residue(s) required for the propagation of feature annotation.</text>
</comment>
<keyword evidence="2" id="KW-1015">Disulfide bond</keyword>
<dbReference type="SUPFAM" id="SSF57016">
    <property type="entry name" value="Plant lectins/antimicrobial peptides"/>
    <property type="match status" value="1"/>
</dbReference>
<dbReference type="InterPro" id="IPR036861">
    <property type="entry name" value="Endochitinase-like_sf"/>
</dbReference>
<dbReference type="GO" id="GO:0008061">
    <property type="term" value="F:chitin binding"/>
    <property type="evidence" value="ECO:0007669"/>
    <property type="project" value="UniProtKB-UniRule"/>
</dbReference>
<keyword evidence="1 2" id="KW-0147">Chitin-binding</keyword>
<feature type="disulfide bond" evidence="2">
    <location>
        <begin position="34"/>
        <end position="48"/>
    </location>
</feature>
<dbReference type="EMBL" id="ML976614">
    <property type="protein sequence ID" value="KAF1849605.1"/>
    <property type="molecule type" value="Genomic_DNA"/>
</dbReference>
<proteinExistence type="predicted"/>
<dbReference type="Pfam" id="PF00187">
    <property type="entry name" value="Chitin_bind_1"/>
    <property type="match status" value="1"/>
</dbReference>
<keyword evidence="5" id="KW-1185">Reference proteome</keyword>
<dbReference type="GeneID" id="63844607"/>
<dbReference type="PROSITE" id="PS50941">
    <property type="entry name" value="CHIT_BIND_I_2"/>
    <property type="match status" value="1"/>
</dbReference>
<dbReference type="AlphaFoldDB" id="A0A9P4LC21"/>
<evidence type="ECO:0000256" key="1">
    <source>
        <dbReference type="ARBA" id="ARBA00022669"/>
    </source>
</evidence>
<evidence type="ECO:0000313" key="5">
    <source>
        <dbReference type="Proteomes" id="UP000800039"/>
    </source>
</evidence>
<feature type="non-terminal residue" evidence="4">
    <location>
        <position position="1"/>
    </location>
</feature>